<feature type="coiled-coil region" evidence="1">
    <location>
        <begin position="382"/>
        <end position="409"/>
    </location>
</feature>
<keyword evidence="1" id="KW-0175">Coiled coil</keyword>
<gene>
    <name evidence="3" type="ORF">GCM10022393_30900</name>
</gene>
<dbReference type="Gene3D" id="3.20.20.140">
    <property type="entry name" value="Metal-dependent hydrolases"/>
    <property type="match status" value="1"/>
</dbReference>
<sequence>MNKIYSDWFKVDLHIHSDFSNKTKTKDYDGSFNIDILKEKLIENQVKLFSLTDHNIINAEAYKNYYDNFTNGDPVLLVGCEFDIKVKQDDDSFLTYHTLLIFDETTTEKANEIASIIENHLTETNIKERSVSEDEIFELFQPYHFFYIPHAGGHKNIIDAYKDADIRKAQEMVLLMECAHEKVKEKHRLRHQQEFDKLKDPDFRNKKDEAFINFSDNHNCDIYPNPKNGATHEFYCLKGEPTFETLRFAFIDPQSRIRKQQEVDLLKNVKKHISTIEIKGIKDVDDCNIEFSPNLNVIIGGASSGKSLLFNLIGKKIGNNKHDFQKYNCNDSEVLIKASNSQTPQLTLPFNDDEVIYINQGDIVKYFETGDLKELVIDSGRENQLSEAKEKLQSTKNNLLSEFETFKNRFDRFNSSYRKDFIIHEGDFESMTNDKFHFVEFTPSVELIDLTEKERLLENISNNISSLKNDEIFEFNNSENTVVESFENLIKTKKELILQKKLTNESISHFIEGVKTVLDEKNNNLESASRAKKEALSRKQSLLTTCKTLFKQALEFDESCMILEQLKCDNKEEIKVTESVKLILEIENNDQLRQGITNCINGGEIEKSIYENYLVLVRDNNNLKDYKEYTEDRLIQKLKKETKLILNNYDAPRTYLDYGGNGNSKNKSPGFNAEMYLKTILHYEKCKVVMIDQPEDNLGNTFKNEDLINLLRDFKFLKQIILVTHNPSIVVYGDAESIILAENTSGQISYSQLFLENKDFQKLIIDNLDGGKSIFDMRSRKYNIKKLLNS</sequence>
<proteinExistence type="predicted"/>
<dbReference type="InterPro" id="IPR003141">
    <property type="entry name" value="Pol/His_phosphatase_N"/>
</dbReference>
<dbReference type="InterPro" id="IPR016195">
    <property type="entry name" value="Pol/histidinol_Pase-like"/>
</dbReference>
<evidence type="ECO:0000256" key="1">
    <source>
        <dbReference type="SAM" id="Coils"/>
    </source>
</evidence>
<protein>
    <recommendedName>
        <fullName evidence="2">Polymerase/histidinol phosphatase N-terminal domain-containing protein</fullName>
    </recommendedName>
</protein>
<evidence type="ECO:0000313" key="4">
    <source>
        <dbReference type="Proteomes" id="UP001500459"/>
    </source>
</evidence>
<evidence type="ECO:0000259" key="2">
    <source>
        <dbReference type="SMART" id="SM00481"/>
    </source>
</evidence>
<dbReference type="SUPFAM" id="SSF89550">
    <property type="entry name" value="PHP domain-like"/>
    <property type="match status" value="1"/>
</dbReference>
<dbReference type="EMBL" id="BAABCW010000014">
    <property type="protein sequence ID" value="GAA3514790.1"/>
    <property type="molecule type" value="Genomic_DNA"/>
</dbReference>
<name>A0ABP6USJ2_9FLAO</name>
<feature type="domain" description="Polymerase/histidinol phosphatase N-terminal" evidence="2">
    <location>
        <begin position="11"/>
        <end position="86"/>
    </location>
</feature>
<dbReference type="RefSeq" id="WP_344928972.1">
    <property type="nucleotide sequence ID" value="NZ_BAABCW010000014.1"/>
</dbReference>
<organism evidence="3 4">
    <name type="scientific">Aquimarina addita</name>
    <dbReference type="NCBI Taxonomy" id="870485"/>
    <lineage>
        <taxon>Bacteria</taxon>
        <taxon>Pseudomonadati</taxon>
        <taxon>Bacteroidota</taxon>
        <taxon>Flavobacteriia</taxon>
        <taxon>Flavobacteriales</taxon>
        <taxon>Flavobacteriaceae</taxon>
        <taxon>Aquimarina</taxon>
    </lineage>
</organism>
<evidence type="ECO:0000313" key="3">
    <source>
        <dbReference type="EMBL" id="GAA3514790.1"/>
    </source>
</evidence>
<feature type="coiled-coil region" evidence="1">
    <location>
        <begin position="511"/>
        <end position="538"/>
    </location>
</feature>
<dbReference type="InterPro" id="IPR004013">
    <property type="entry name" value="PHP_dom"/>
</dbReference>
<dbReference type="SUPFAM" id="SSF52540">
    <property type="entry name" value="P-loop containing nucleoside triphosphate hydrolases"/>
    <property type="match status" value="1"/>
</dbReference>
<reference evidence="4" key="1">
    <citation type="journal article" date="2019" name="Int. J. Syst. Evol. Microbiol.">
        <title>The Global Catalogue of Microorganisms (GCM) 10K type strain sequencing project: providing services to taxonomists for standard genome sequencing and annotation.</title>
        <authorList>
            <consortium name="The Broad Institute Genomics Platform"/>
            <consortium name="The Broad Institute Genome Sequencing Center for Infectious Disease"/>
            <person name="Wu L."/>
            <person name="Ma J."/>
        </authorList>
    </citation>
    <scope>NUCLEOTIDE SEQUENCE [LARGE SCALE GENOMIC DNA]</scope>
    <source>
        <strain evidence="4">JCM 17106</strain>
    </source>
</reference>
<dbReference type="Pfam" id="PF02811">
    <property type="entry name" value="PHP"/>
    <property type="match status" value="1"/>
</dbReference>
<dbReference type="Proteomes" id="UP001500459">
    <property type="component" value="Unassembled WGS sequence"/>
</dbReference>
<dbReference type="Gene3D" id="3.40.50.300">
    <property type="entry name" value="P-loop containing nucleotide triphosphate hydrolases"/>
    <property type="match status" value="1"/>
</dbReference>
<dbReference type="InterPro" id="IPR027417">
    <property type="entry name" value="P-loop_NTPase"/>
</dbReference>
<accession>A0ABP6USJ2</accession>
<dbReference type="SMART" id="SM00481">
    <property type="entry name" value="POLIIIAc"/>
    <property type="match status" value="1"/>
</dbReference>
<keyword evidence="4" id="KW-1185">Reference proteome</keyword>
<comment type="caution">
    <text evidence="3">The sequence shown here is derived from an EMBL/GenBank/DDBJ whole genome shotgun (WGS) entry which is preliminary data.</text>
</comment>